<dbReference type="Pfam" id="PF11064">
    <property type="entry name" value="DUF2865"/>
    <property type="match status" value="1"/>
</dbReference>
<dbReference type="RefSeq" id="WP_239362095.1">
    <property type="nucleotide sequence ID" value="NZ_JAKREW010000002.1"/>
</dbReference>
<dbReference type="EMBL" id="JAKREW010000002">
    <property type="protein sequence ID" value="MCG7504079.1"/>
    <property type="molecule type" value="Genomic_DNA"/>
</dbReference>
<dbReference type="InterPro" id="IPR021293">
    <property type="entry name" value="DUF2865"/>
</dbReference>
<evidence type="ECO:0000313" key="1">
    <source>
        <dbReference type="EMBL" id="MCG7504079.1"/>
    </source>
</evidence>
<organism evidence="1 2">
    <name type="scientific">Mesorhizobium retamae</name>
    <dbReference type="NCBI Taxonomy" id="2912854"/>
    <lineage>
        <taxon>Bacteria</taxon>
        <taxon>Pseudomonadati</taxon>
        <taxon>Pseudomonadota</taxon>
        <taxon>Alphaproteobacteria</taxon>
        <taxon>Hyphomicrobiales</taxon>
        <taxon>Phyllobacteriaceae</taxon>
        <taxon>Mesorhizobium</taxon>
    </lineage>
</organism>
<proteinExistence type="predicted"/>
<dbReference type="Proteomes" id="UP001201701">
    <property type="component" value="Unassembled WGS sequence"/>
</dbReference>
<keyword evidence="2" id="KW-1185">Reference proteome</keyword>
<evidence type="ECO:0000313" key="2">
    <source>
        <dbReference type="Proteomes" id="UP001201701"/>
    </source>
</evidence>
<comment type="caution">
    <text evidence="1">The sequence shown here is derived from an EMBL/GenBank/DDBJ whole genome shotgun (WGS) entry which is preliminary data.</text>
</comment>
<gene>
    <name evidence="1" type="ORF">L4923_03510</name>
</gene>
<accession>A0ABS9Q9I8</accession>
<protein>
    <submittedName>
        <fullName evidence="1">DUF2865 domain-containing protein</fullName>
    </submittedName>
</protein>
<sequence>MAIGGTSMLYCVRPSDGYFFPAPKSQFARDSDLKETIDQCRFICDDPSMEVYALTDPSLETEEMISVAERKPYKDLPAAFRYRDASTFKSCDLRNYYSRVNEMRARTVTPGNMANAIIPLPTEKPQQDSIVSSATVAEPPAPMALAEEPAANKAVRIVGPVFLPDS</sequence>
<reference evidence="1 2" key="1">
    <citation type="submission" date="2022-02" db="EMBL/GenBank/DDBJ databases">
        <title>Draft genome sequence of Mezorhizobium retamae strain IRAMC:0171 isolated from Retama raetam nodules.</title>
        <authorList>
            <person name="Bengaied R."/>
            <person name="Sbissi I."/>
            <person name="Huber K."/>
            <person name="Ghodbane F."/>
            <person name="Nouioui I."/>
            <person name="Tarhouni M."/>
            <person name="Gtari M."/>
        </authorList>
    </citation>
    <scope>NUCLEOTIDE SEQUENCE [LARGE SCALE GENOMIC DNA]</scope>
    <source>
        <strain evidence="1 2">IRAMC:0171</strain>
    </source>
</reference>
<name>A0ABS9Q9I8_9HYPH</name>